<protein>
    <submittedName>
        <fullName evidence="2">Uncharacterized protein</fullName>
    </submittedName>
</protein>
<evidence type="ECO:0000256" key="1">
    <source>
        <dbReference type="SAM" id="MobiDB-lite"/>
    </source>
</evidence>
<accession>A0A9P0PXE4</accession>
<evidence type="ECO:0000313" key="2">
    <source>
        <dbReference type="EMBL" id="CAH2002542.1"/>
    </source>
</evidence>
<name>A0A9P0PXE4_ACAOB</name>
<keyword evidence="3" id="KW-1185">Reference proteome</keyword>
<proteinExistence type="predicted"/>
<feature type="compositionally biased region" description="Basic residues" evidence="1">
    <location>
        <begin position="76"/>
        <end position="86"/>
    </location>
</feature>
<dbReference type="EMBL" id="CAKOFQ010007498">
    <property type="protein sequence ID" value="CAH2002542.1"/>
    <property type="molecule type" value="Genomic_DNA"/>
</dbReference>
<evidence type="ECO:0000313" key="3">
    <source>
        <dbReference type="Proteomes" id="UP001152888"/>
    </source>
</evidence>
<sequence>MLASSGGQSLHRNTHGRAYLARLQPREPLANNQRQDTPRATAPVSTFFLLCPYQANRRFQPKIGLRKGQELPFPRVSKKKTHRRHGRDQEEDASDEA</sequence>
<gene>
    <name evidence="2" type="ORF">ACAOBT_LOCUS26839</name>
</gene>
<dbReference type="Proteomes" id="UP001152888">
    <property type="component" value="Unassembled WGS sequence"/>
</dbReference>
<dbReference type="AlphaFoldDB" id="A0A9P0PXE4"/>
<organism evidence="2 3">
    <name type="scientific">Acanthoscelides obtectus</name>
    <name type="common">Bean weevil</name>
    <name type="synonym">Bruchus obtectus</name>
    <dbReference type="NCBI Taxonomy" id="200917"/>
    <lineage>
        <taxon>Eukaryota</taxon>
        <taxon>Metazoa</taxon>
        <taxon>Ecdysozoa</taxon>
        <taxon>Arthropoda</taxon>
        <taxon>Hexapoda</taxon>
        <taxon>Insecta</taxon>
        <taxon>Pterygota</taxon>
        <taxon>Neoptera</taxon>
        <taxon>Endopterygota</taxon>
        <taxon>Coleoptera</taxon>
        <taxon>Polyphaga</taxon>
        <taxon>Cucujiformia</taxon>
        <taxon>Chrysomeloidea</taxon>
        <taxon>Chrysomelidae</taxon>
        <taxon>Bruchinae</taxon>
        <taxon>Bruchini</taxon>
        <taxon>Acanthoscelides</taxon>
    </lineage>
</organism>
<reference evidence="2" key="1">
    <citation type="submission" date="2022-03" db="EMBL/GenBank/DDBJ databases">
        <authorList>
            <person name="Sayadi A."/>
        </authorList>
    </citation>
    <scope>NUCLEOTIDE SEQUENCE</scope>
</reference>
<feature type="compositionally biased region" description="Polar residues" evidence="1">
    <location>
        <begin position="1"/>
        <end position="11"/>
    </location>
</feature>
<feature type="region of interest" description="Disordered" evidence="1">
    <location>
        <begin position="1"/>
        <end position="40"/>
    </location>
</feature>
<comment type="caution">
    <text evidence="2">The sequence shown here is derived from an EMBL/GenBank/DDBJ whole genome shotgun (WGS) entry which is preliminary data.</text>
</comment>
<feature type="region of interest" description="Disordered" evidence="1">
    <location>
        <begin position="62"/>
        <end position="97"/>
    </location>
</feature>